<evidence type="ECO:0000313" key="2">
    <source>
        <dbReference type="EMBL" id="MCP2269418.1"/>
    </source>
</evidence>
<protein>
    <submittedName>
        <fullName evidence="2">TIR domain-containing protein</fullName>
    </submittedName>
</protein>
<keyword evidence="3" id="KW-1185">Reference proteome</keyword>
<accession>A0ABT1IA31</accession>
<dbReference type="SUPFAM" id="SSF52200">
    <property type="entry name" value="Toll/Interleukin receptor TIR domain"/>
    <property type="match status" value="1"/>
</dbReference>
<dbReference type="InterPro" id="IPR000157">
    <property type="entry name" value="TIR_dom"/>
</dbReference>
<dbReference type="Pfam" id="PF13676">
    <property type="entry name" value="TIR_2"/>
    <property type="match status" value="1"/>
</dbReference>
<organism evidence="2 3">
    <name type="scientific">Actinokineospora diospyrosa</name>
    <dbReference type="NCBI Taxonomy" id="103728"/>
    <lineage>
        <taxon>Bacteria</taxon>
        <taxon>Bacillati</taxon>
        <taxon>Actinomycetota</taxon>
        <taxon>Actinomycetes</taxon>
        <taxon>Pseudonocardiales</taxon>
        <taxon>Pseudonocardiaceae</taxon>
        <taxon>Actinokineospora</taxon>
    </lineage>
</organism>
<dbReference type="RefSeq" id="WP_253886416.1">
    <property type="nucleotide sequence ID" value="NZ_BAAAVB010000004.1"/>
</dbReference>
<proteinExistence type="predicted"/>
<dbReference type="SMART" id="SM00255">
    <property type="entry name" value="TIR"/>
    <property type="match status" value="1"/>
</dbReference>
<dbReference type="Gene3D" id="3.40.50.10140">
    <property type="entry name" value="Toll/interleukin-1 receptor homology (TIR) domain"/>
    <property type="match status" value="1"/>
</dbReference>
<evidence type="ECO:0000259" key="1">
    <source>
        <dbReference type="PROSITE" id="PS50104"/>
    </source>
</evidence>
<name>A0ABT1IA31_9PSEU</name>
<evidence type="ECO:0000313" key="3">
    <source>
        <dbReference type="Proteomes" id="UP001205185"/>
    </source>
</evidence>
<sequence length="189" mass="21914">MYQYDVFISYDRESRTVRPWVDRHLHPRLIDALDDNATEKVEVFYDQAEVGGAKWPQTLCSALRSAKVLVAVYSPKYFIREWCMAEWHSMAEREEVAGTGGRGLIFPVIYSDSDSFPEYATQRWMSDMRKWRQPDIQFQDSLAYLDFREAVDALAVTLLNGIGLSPAWQEWPVRQPGPGVLPTMKVPRY</sequence>
<feature type="domain" description="TIR" evidence="1">
    <location>
        <begin position="2"/>
        <end position="151"/>
    </location>
</feature>
<reference evidence="2 3" key="1">
    <citation type="submission" date="2022-06" db="EMBL/GenBank/DDBJ databases">
        <title>Genomic Encyclopedia of Archaeal and Bacterial Type Strains, Phase II (KMG-II): from individual species to whole genera.</title>
        <authorList>
            <person name="Goeker M."/>
        </authorList>
    </citation>
    <scope>NUCLEOTIDE SEQUENCE [LARGE SCALE GENOMIC DNA]</scope>
    <source>
        <strain evidence="2 3">DSM 44255</strain>
    </source>
</reference>
<dbReference type="Proteomes" id="UP001205185">
    <property type="component" value="Unassembled WGS sequence"/>
</dbReference>
<dbReference type="EMBL" id="JAMTCO010000004">
    <property type="protein sequence ID" value="MCP2269418.1"/>
    <property type="molecule type" value="Genomic_DNA"/>
</dbReference>
<gene>
    <name evidence="2" type="ORF">LV75_001906</name>
</gene>
<dbReference type="InterPro" id="IPR035897">
    <property type="entry name" value="Toll_tir_struct_dom_sf"/>
</dbReference>
<dbReference type="PROSITE" id="PS50104">
    <property type="entry name" value="TIR"/>
    <property type="match status" value="1"/>
</dbReference>
<comment type="caution">
    <text evidence="2">The sequence shown here is derived from an EMBL/GenBank/DDBJ whole genome shotgun (WGS) entry which is preliminary data.</text>
</comment>